<dbReference type="InterPro" id="IPR001509">
    <property type="entry name" value="Epimerase_deHydtase"/>
</dbReference>
<feature type="domain" description="NAD-dependent epimerase/dehydratase" evidence="2">
    <location>
        <begin position="5"/>
        <end position="224"/>
    </location>
</feature>
<accession>A0A494W7R8</accession>
<dbReference type="Gene3D" id="3.40.50.720">
    <property type="entry name" value="NAD(P)-binding Rossmann-like Domain"/>
    <property type="match status" value="1"/>
</dbReference>
<evidence type="ECO:0000313" key="5">
    <source>
        <dbReference type="Proteomes" id="UP000270046"/>
    </source>
</evidence>
<evidence type="ECO:0000256" key="1">
    <source>
        <dbReference type="ARBA" id="ARBA00009353"/>
    </source>
</evidence>
<evidence type="ECO:0000313" key="4">
    <source>
        <dbReference type="EMBL" id="AYL99628.1"/>
    </source>
</evidence>
<dbReference type="Proteomes" id="UP000270046">
    <property type="component" value="Chromosome"/>
</dbReference>
<comment type="similarity">
    <text evidence="1">Belongs to the NAD(P)-dependent epimerase/dehydratase family. SDR39U1 subfamily.</text>
</comment>
<dbReference type="EMBL" id="CP032869">
    <property type="protein sequence ID" value="AYL99628.1"/>
    <property type="molecule type" value="Genomic_DNA"/>
</dbReference>
<organism evidence="4 5">
    <name type="scientific">Mucilaginibacter celer</name>
    <dbReference type="NCBI Taxonomy" id="2305508"/>
    <lineage>
        <taxon>Bacteria</taxon>
        <taxon>Pseudomonadati</taxon>
        <taxon>Bacteroidota</taxon>
        <taxon>Sphingobacteriia</taxon>
        <taxon>Sphingobacteriales</taxon>
        <taxon>Sphingobacteriaceae</taxon>
        <taxon>Mucilaginibacter</taxon>
    </lineage>
</organism>
<proteinExistence type="inferred from homology"/>
<dbReference type="PANTHER" id="PTHR11092:SF0">
    <property type="entry name" value="EPIMERASE FAMILY PROTEIN SDR39U1"/>
    <property type="match status" value="1"/>
</dbReference>
<keyword evidence="5" id="KW-1185">Reference proteome</keyword>
<gene>
    <name evidence="4" type="ORF">HYN43_027865</name>
</gene>
<dbReference type="InterPro" id="IPR036291">
    <property type="entry name" value="NAD(P)-bd_dom_sf"/>
</dbReference>
<dbReference type="Pfam" id="PF08338">
    <property type="entry name" value="DUF1731"/>
    <property type="match status" value="1"/>
</dbReference>
<dbReference type="RefSeq" id="WP_119409161.1">
    <property type="nucleotide sequence ID" value="NZ_CP032869.1"/>
</dbReference>
<dbReference type="InterPro" id="IPR013549">
    <property type="entry name" value="DUF1731"/>
</dbReference>
<protein>
    <submittedName>
        <fullName evidence="4">TIGR01777 family protein</fullName>
    </submittedName>
</protein>
<evidence type="ECO:0000259" key="3">
    <source>
        <dbReference type="Pfam" id="PF08338"/>
    </source>
</evidence>
<reference evidence="4 5" key="1">
    <citation type="submission" date="2018-10" db="EMBL/GenBank/DDBJ databases">
        <title>Genome sequencing of Mucilaginibacter sp. HYN0043.</title>
        <authorList>
            <person name="Kim M."/>
            <person name="Yi H."/>
        </authorList>
    </citation>
    <scope>NUCLEOTIDE SEQUENCE [LARGE SCALE GENOMIC DNA]</scope>
    <source>
        <strain evidence="4 5">HYN0043</strain>
    </source>
</reference>
<dbReference type="SUPFAM" id="SSF51735">
    <property type="entry name" value="NAD(P)-binding Rossmann-fold domains"/>
    <property type="match status" value="1"/>
</dbReference>
<dbReference type="AlphaFoldDB" id="A0A494W7R8"/>
<feature type="domain" description="DUF1731" evidence="3">
    <location>
        <begin position="253"/>
        <end position="299"/>
    </location>
</feature>
<dbReference type="Pfam" id="PF01370">
    <property type="entry name" value="Epimerase"/>
    <property type="match status" value="1"/>
</dbReference>
<dbReference type="NCBIfam" id="TIGR01777">
    <property type="entry name" value="yfcH"/>
    <property type="match status" value="1"/>
</dbReference>
<evidence type="ECO:0000259" key="2">
    <source>
        <dbReference type="Pfam" id="PF01370"/>
    </source>
</evidence>
<dbReference type="InterPro" id="IPR010099">
    <property type="entry name" value="SDR39U1"/>
</dbReference>
<sequence length="302" mass="32950">MTRSILLTGGSGSLGRHLTKALLAKGYTVSHLSRKAGNIPGVKTFVWDVDKGVVDEQCIDGVDTIVHLAGSGIAEKRWTDTRKQNLVDSRVKSIRLIYDLLKHKQHQVTSVVSASGIGYYSDRGDELMFETSAPTADFISQCCVLWEAAVDEGEKLGLRVLKFRTGVVLDKDGGALPTLAKPIKLYIGSPIGSGRQWIPWIHWQDVVDMYLMGIETGGMSGVYNMVAPHPVTNKQLTQAVARHLHKPLWAPNVPGFVLKLLLGQMSSIVLGSTKVSAQKIEETGFTFKYADIDAALTEIYGS</sequence>
<dbReference type="KEGG" id="muh:HYN43_027865"/>
<dbReference type="OrthoDB" id="9801773at2"/>
<name>A0A494W7R8_9SPHI</name>
<dbReference type="PANTHER" id="PTHR11092">
    <property type="entry name" value="SUGAR NUCLEOTIDE EPIMERASE RELATED"/>
    <property type="match status" value="1"/>
</dbReference>